<dbReference type="EMBL" id="VDFV01000065">
    <property type="protein sequence ID" value="TNC61561.1"/>
    <property type="molecule type" value="Genomic_DNA"/>
</dbReference>
<accession>A0A5C4N8N6</accession>
<feature type="signal peptide" evidence="1">
    <location>
        <begin position="1"/>
        <end position="20"/>
    </location>
</feature>
<name>A0A5C4N8N6_9RHOB</name>
<keyword evidence="3" id="KW-1185">Reference proteome</keyword>
<dbReference type="RefSeq" id="WP_139083650.1">
    <property type="nucleotide sequence ID" value="NZ_VDFV01000065.1"/>
</dbReference>
<evidence type="ECO:0000313" key="2">
    <source>
        <dbReference type="EMBL" id="TNC61561.1"/>
    </source>
</evidence>
<evidence type="ECO:0000256" key="1">
    <source>
        <dbReference type="SAM" id="SignalP"/>
    </source>
</evidence>
<keyword evidence="1" id="KW-0732">Signal</keyword>
<proteinExistence type="predicted"/>
<dbReference type="Proteomes" id="UP000305709">
    <property type="component" value="Unassembled WGS sequence"/>
</dbReference>
<protein>
    <submittedName>
        <fullName evidence="2">Uncharacterized protein</fullName>
    </submittedName>
</protein>
<evidence type="ECO:0000313" key="3">
    <source>
        <dbReference type="Proteomes" id="UP000305709"/>
    </source>
</evidence>
<dbReference type="OrthoDB" id="9759295at2"/>
<reference evidence="2 3" key="1">
    <citation type="submission" date="2019-06" db="EMBL/GenBank/DDBJ databases">
        <authorList>
            <person name="Jiang L."/>
        </authorList>
    </citation>
    <scope>NUCLEOTIDE SEQUENCE [LARGE SCALE GENOMIC DNA]</scope>
    <source>
        <strain evidence="2 3">YIM 48858</strain>
    </source>
</reference>
<gene>
    <name evidence="2" type="ORF">FHG71_20985</name>
</gene>
<comment type="caution">
    <text evidence="2">The sequence shown here is derived from an EMBL/GenBank/DDBJ whole genome shotgun (WGS) entry which is preliminary data.</text>
</comment>
<feature type="chain" id="PRO_5022860015" evidence="1">
    <location>
        <begin position="21"/>
        <end position="60"/>
    </location>
</feature>
<dbReference type="AlphaFoldDB" id="A0A5C4N8N6"/>
<organism evidence="2 3">
    <name type="scientific">Rubellimicrobium roseum</name>
    <dbReference type="NCBI Taxonomy" id="687525"/>
    <lineage>
        <taxon>Bacteria</taxon>
        <taxon>Pseudomonadati</taxon>
        <taxon>Pseudomonadota</taxon>
        <taxon>Alphaproteobacteria</taxon>
        <taxon>Rhodobacterales</taxon>
        <taxon>Roseobacteraceae</taxon>
        <taxon>Rubellimicrobium</taxon>
    </lineage>
</organism>
<sequence>MAAVASALRALTRWSTLLAAAPVRAVWLLRVQGQPMILAQKLRYFADPEFGGLHAAPQGQ</sequence>